<keyword evidence="3 5" id="KW-0663">Pyridoxal phosphate</keyword>
<dbReference type="InterPro" id="IPR000183">
    <property type="entry name" value="Orn/DAP/Arg_de-COase"/>
</dbReference>
<comment type="caution">
    <text evidence="11">The sequence shown here is derived from an EMBL/GenBank/DDBJ whole genome shotgun (WGS) entry which is preliminary data.</text>
</comment>
<evidence type="ECO:0000313" key="11">
    <source>
        <dbReference type="EMBL" id="RKF16278.1"/>
    </source>
</evidence>
<dbReference type="GO" id="GO:0009089">
    <property type="term" value="P:lysine biosynthetic process via diaminopimelate"/>
    <property type="evidence" value="ECO:0007669"/>
    <property type="project" value="UniProtKB-UniRule"/>
</dbReference>
<keyword evidence="5" id="KW-0028">Amino-acid biosynthesis</keyword>
<keyword evidence="12" id="KW-1185">Reference proteome</keyword>
<feature type="active site" description="Proton donor" evidence="7">
    <location>
        <position position="346"/>
    </location>
</feature>
<feature type="binding site" evidence="5">
    <location>
        <position position="314"/>
    </location>
    <ligand>
        <name>substrate</name>
    </ligand>
</feature>
<evidence type="ECO:0000256" key="8">
    <source>
        <dbReference type="RuleBase" id="RU003738"/>
    </source>
</evidence>
<dbReference type="InterPro" id="IPR022644">
    <property type="entry name" value="De-COase2_N"/>
</dbReference>
<evidence type="ECO:0000259" key="10">
    <source>
        <dbReference type="Pfam" id="PF02784"/>
    </source>
</evidence>
<dbReference type="FunFam" id="3.20.20.10:FF:000003">
    <property type="entry name" value="Diaminopimelate decarboxylase"/>
    <property type="match status" value="1"/>
</dbReference>
<dbReference type="PROSITE" id="PS00879">
    <property type="entry name" value="ODR_DC_2_2"/>
    <property type="match status" value="1"/>
</dbReference>
<comment type="pathway">
    <text evidence="5 8">Amino-acid biosynthesis; L-lysine biosynthesis via DAP pathway; L-lysine from DL-2,6-diaminopimelate: step 1/1.</text>
</comment>
<dbReference type="PANTHER" id="PTHR43727:SF2">
    <property type="entry name" value="GROUP IV DECARBOXYLASE"/>
    <property type="match status" value="1"/>
</dbReference>
<evidence type="ECO:0000256" key="7">
    <source>
        <dbReference type="PIRSR" id="PIRSR600183-50"/>
    </source>
</evidence>
<comment type="subunit">
    <text evidence="5">Homodimer.</text>
</comment>
<dbReference type="Proteomes" id="UP000281128">
    <property type="component" value="Unassembled WGS sequence"/>
</dbReference>
<dbReference type="PANTHER" id="PTHR43727">
    <property type="entry name" value="DIAMINOPIMELATE DECARBOXYLASE"/>
    <property type="match status" value="1"/>
</dbReference>
<dbReference type="InterPro" id="IPR022643">
    <property type="entry name" value="De-COase2_C"/>
</dbReference>
<dbReference type="OrthoDB" id="9802241at2"/>
<comment type="cofactor">
    <cofactor evidence="1 5 7 8">
        <name>pyridoxal 5'-phosphate</name>
        <dbReference type="ChEBI" id="CHEBI:597326"/>
    </cofactor>
</comment>
<dbReference type="InterPro" id="IPR029066">
    <property type="entry name" value="PLP-binding_barrel"/>
</dbReference>
<evidence type="ECO:0000256" key="5">
    <source>
        <dbReference type="HAMAP-Rule" id="MF_02120"/>
    </source>
</evidence>
<evidence type="ECO:0000256" key="3">
    <source>
        <dbReference type="ARBA" id="ARBA00022898"/>
    </source>
</evidence>
<dbReference type="EMBL" id="RAPE01000001">
    <property type="protein sequence ID" value="RKF16278.1"/>
    <property type="molecule type" value="Genomic_DNA"/>
</dbReference>
<comment type="catalytic activity">
    <reaction evidence="5 8">
        <text>meso-2,6-diaminopimelate + H(+) = L-lysine + CO2</text>
        <dbReference type="Rhea" id="RHEA:15101"/>
        <dbReference type="ChEBI" id="CHEBI:15378"/>
        <dbReference type="ChEBI" id="CHEBI:16526"/>
        <dbReference type="ChEBI" id="CHEBI:32551"/>
        <dbReference type="ChEBI" id="CHEBI:57791"/>
        <dbReference type="EC" id="4.1.1.20"/>
    </reaction>
</comment>
<dbReference type="SUPFAM" id="SSF51419">
    <property type="entry name" value="PLP-binding barrel"/>
    <property type="match status" value="1"/>
</dbReference>
<dbReference type="PRINTS" id="PR01181">
    <property type="entry name" value="DAPDCRBXLASE"/>
</dbReference>
<dbReference type="Gene3D" id="3.20.20.10">
    <property type="entry name" value="Alanine racemase"/>
    <property type="match status" value="1"/>
</dbReference>
<dbReference type="InterPro" id="IPR022657">
    <property type="entry name" value="De-COase2_CS"/>
</dbReference>
<dbReference type="UniPathway" id="UPA00034">
    <property type="reaction ID" value="UER00027"/>
</dbReference>
<dbReference type="HAMAP" id="MF_02120">
    <property type="entry name" value="LysA"/>
    <property type="match status" value="1"/>
</dbReference>
<keyword evidence="2 5" id="KW-0210">Decarboxylase</keyword>
<reference evidence="11 12" key="1">
    <citation type="submission" date="2018-09" db="EMBL/GenBank/DDBJ databases">
        <title>Roseovarius spongiae sp. nov., isolated from a marine sponge.</title>
        <authorList>
            <person name="Zhuang L."/>
            <person name="Luo L."/>
        </authorList>
    </citation>
    <scope>NUCLEOTIDE SEQUENCE [LARGE SCALE GENOMIC DNA]</scope>
    <source>
        <strain evidence="11 12">HN-E21</strain>
    </source>
</reference>
<dbReference type="GO" id="GO:0030170">
    <property type="term" value="F:pyridoxal phosphate binding"/>
    <property type="evidence" value="ECO:0007669"/>
    <property type="project" value="UniProtKB-UniRule"/>
</dbReference>
<gene>
    <name evidence="5 11" type="primary">lysA</name>
    <name evidence="11" type="ORF">D6850_01570</name>
</gene>
<dbReference type="SUPFAM" id="SSF50621">
    <property type="entry name" value="Alanine racemase C-terminal domain-like"/>
    <property type="match status" value="1"/>
</dbReference>
<feature type="binding site" evidence="5">
    <location>
        <position position="375"/>
    </location>
    <ligand>
        <name>substrate</name>
    </ligand>
</feature>
<dbReference type="Gene3D" id="2.40.37.10">
    <property type="entry name" value="Lyase, Ornithine Decarboxylase, Chain A, domain 1"/>
    <property type="match status" value="1"/>
</dbReference>
<feature type="binding site" evidence="5">
    <location>
        <position position="318"/>
    </location>
    <ligand>
        <name>substrate</name>
    </ligand>
</feature>
<protein>
    <recommendedName>
        <fullName evidence="5 6">Diaminopimelate decarboxylase</fullName>
        <shortName evidence="5">DAP decarboxylase</shortName>
        <shortName evidence="5">DAPDC</shortName>
        <ecNumber evidence="5 6">4.1.1.20</ecNumber>
    </recommendedName>
</protein>
<feature type="domain" description="Orn/DAP/Arg decarboxylase 2 C-terminal" evidence="9">
    <location>
        <begin position="29"/>
        <end position="373"/>
    </location>
</feature>
<dbReference type="CDD" id="cd06828">
    <property type="entry name" value="PLPDE_III_DapDC"/>
    <property type="match status" value="1"/>
</dbReference>
<sequence>MDHFLYRDGVLHAEDVPIPEIAAEVGTPFYVYSTATLTRHFRLFDEALEGLDHLVCYAMKAASNQAILTTLARLGAGMDVVSGGEYRRAQAAGVPGERIVFSGVGKTREEMRLALTGGVRQFNVESEPEMEALNEVALSLGTRAPIAVRVNPDVDAKTHAKIATGKAENKFGIPISRAREVYAHAATLPGLEVIGIDMHIGSQITDLDPYRQAYGKLAELTEALRADGHDIRRLDLGGGLGIPYERSNSAPPLPMEYGQVVKETVGHLGCEIEIEPGRLIAGNAGLLVSAVIYPKSGEGRDFLILDAAMNDLIRPAMYDAWHDIVPVTEPAAGAEKRPYDIVGPVCESGDTFARARAMPPLGAGDLVAFRSAGAYGAVMASEYNTRPLVPEVLVHGHQFAVIRPRPSFDEIINRDTMPAWL</sequence>
<name>A0A3A8AVI0_9RHOB</name>
<dbReference type="Pfam" id="PF00278">
    <property type="entry name" value="Orn_DAP_Arg_deC"/>
    <property type="match status" value="1"/>
</dbReference>
<dbReference type="RefSeq" id="WP_121163271.1">
    <property type="nucleotide sequence ID" value="NZ_RAPE01000001.1"/>
</dbReference>
<dbReference type="InterPro" id="IPR009006">
    <property type="entry name" value="Ala_racemase/Decarboxylase_C"/>
</dbReference>
<dbReference type="InterPro" id="IPR002986">
    <property type="entry name" value="DAP_deCOOHase_LysA"/>
</dbReference>
<feature type="binding site" evidence="5">
    <location>
        <position position="375"/>
    </location>
    <ligand>
        <name>pyridoxal 5'-phosphate</name>
        <dbReference type="ChEBI" id="CHEBI:597326"/>
    </ligand>
</feature>
<dbReference type="Pfam" id="PF02784">
    <property type="entry name" value="Orn_Arg_deC_N"/>
    <property type="match status" value="1"/>
</dbReference>
<feature type="binding site" evidence="5">
    <location>
        <position position="278"/>
    </location>
    <ligand>
        <name>substrate</name>
    </ligand>
</feature>
<dbReference type="EC" id="4.1.1.20" evidence="5 6"/>
<dbReference type="GO" id="GO:0008836">
    <property type="term" value="F:diaminopimelate decarboxylase activity"/>
    <property type="evidence" value="ECO:0007669"/>
    <property type="project" value="UniProtKB-UniRule"/>
</dbReference>
<evidence type="ECO:0000259" key="9">
    <source>
        <dbReference type="Pfam" id="PF00278"/>
    </source>
</evidence>
<comment type="similarity">
    <text evidence="5">Belongs to the Orn/Lys/Arg decarboxylase class-II family. LysA subfamily.</text>
</comment>
<evidence type="ECO:0000313" key="12">
    <source>
        <dbReference type="Proteomes" id="UP000281128"/>
    </source>
</evidence>
<feature type="binding site" evidence="5">
    <location>
        <begin position="275"/>
        <end position="278"/>
    </location>
    <ligand>
        <name>pyridoxal 5'-phosphate</name>
        <dbReference type="ChEBI" id="CHEBI:597326"/>
    </ligand>
</feature>
<keyword evidence="4 5" id="KW-0456">Lyase</keyword>
<dbReference type="AlphaFoldDB" id="A0A3A8AVI0"/>
<accession>A0A3A8AVI0</accession>
<evidence type="ECO:0000256" key="1">
    <source>
        <dbReference type="ARBA" id="ARBA00001933"/>
    </source>
</evidence>
<feature type="modified residue" description="N6-(pyridoxal phosphate)lysine" evidence="5 7">
    <location>
        <position position="60"/>
    </location>
</feature>
<evidence type="ECO:0000256" key="4">
    <source>
        <dbReference type="ARBA" id="ARBA00023239"/>
    </source>
</evidence>
<evidence type="ECO:0000256" key="6">
    <source>
        <dbReference type="NCBIfam" id="TIGR01048"/>
    </source>
</evidence>
<organism evidence="11 12">
    <name type="scientific">Roseovarius spongiae</name>
    <dbReference type="NCBI Taxonomy" id="2320272"/>
    <lineage>
        <taxon>Bacteria</taxon>
        <taxon>Pseudomonadati</taxon>
        <taxon>Pseudomonadota</taxon>
        <taxon>Alphaproteobacteria</taxon>
        <taxon>Rhodobacterales</taxon>
        <taxon>Roseobacteraceae</taxon>
        <taxon>Roseovarius</taxon>
    </lineage>
</organism>
<comment type="function">
    <text evidence="5">Specifically catalyzes the decarboxylation of meso-diaminopimelate (meso-DAP) to L-lysine.</text>
</comment>
<proteinExistence type="inferred from homology"/>
<feature type="domain" description="Orn/DAP/Arg decarboxylase 2 N-terminal" evidence="10">
    <location>
        <begin position="35"/>
        <end position="281"/>
    </location>
</feature>
<feature type="binding site" evidence="5">
    <location>
        <position position="239"/>
    </location>
    <ligand>
        <name>pyridoxal 5'-phosphate</name>
        <dbReference type="ChEBI" id="CHEBI:597326"/>
    </ligand>
</feature>
<evidence type="ECO:0000256" key="2">
    <source>
        <dbReference type="ARBA" id="ARBA00022793"/>
    </source>
</evidence>
<keyword evidence="5 8" id="KW-0457">Lysine biosynthesis</keyword>
<dbReference type="PRINTS" id="PR01179">
    <property type="entry name" value="ODADCRBXLASE"/>
</dbReference>
<dbReference type="NCBIfam" id="TIGR01048">
    <property type="entry name" value="lysA"/>
    <property type="match status" value="1"/>
</dbReference>
<feature type="binding site" evidence="5">
    <location>
        <position position="347"/>
    </location>
    <ligand>
        <name>substrate</name>
    </ligand>
</feature>